<evidence type="ECO:0000313" key="10">
    <source>
        <dbReference type="EMBL" id="RBP43444.1"/>
    </source>
</evidence>
<dbReference type="PANTHER" id="PTHR42810">
    <property type="entry name" value="PURINE PERMEASE C1399.01C-RELATED"/>
    <property type="match status" value="1"/>
</dbReference>
<evidence type="ECO:0000256" key="6">
    <source>
        <dbReference type="ARBA" id="ARBA00022989"/>
    </source>
</evidence>
<evidence type="ECO:0000256" key="3">
    <source>
        <dbReference type="ARBA" id="ARBA00022448"/>
    </source>
</evidence>
<keyword evidence="7 9" id="KW-0472">Membrane</keyword>
<keyword evidence="4" id="KW-1003">Cell membrane</keyword>
<feature type="transmembrane region" description="Helical" evidence="9">
    <location>
        <begin position="408"/>
        <end position="431"/>
    </location>
</feature>
<dbReference type="RefSeq" id="WP_113931712.1">
    <property type="nucleotide sequence ID" value="NZ_JACCEU010000001.1"/>
</dbReference>
<keyword evidence="11" id="KW-1185">Reference proteome</keyword>
<comment type="subcellular location">
    <subcellularLocation>
        <location evidence="1">Cell membrane</location>
        <topology evidence="1">Multi-pass membrane protein</topology>
    </subcellularLocation>
</comment>
<evidence type="ECO:0000256" key="5">
    <source>
        <dbReference type="ARBA" id="ARBA00022692"/>
    </source>
</evidence>
<proteinExistence type="inferred from homology"/>
<feature type="transmembrane region" description="Helical" evidence="9">
    <location>
        <begin position="198"/>
        <end position="224"/>
    </location>
</feature>
<feature type="transmembrane region" description="Helical" evidence="9">
    <location>
        <begin position="141"/>
        <end position="160"/>
    </location>
</feature>
<keyword evidence="3" id="KW-0813">Transport</keyword>
<feature type="region of interest" description="Disordered" evidence="8">
    <location>
        <begin position="444"/>
        <end position="463"/>
    </location>
</feature>
<sequence length="463" mass="48293">MKSQKFIDDIDTCPPIGRTATLGLQHVLVMYAGAVTVPLIVGGALNLSPEHLAILINADLLCCGLVSLLQALGIGKWIGIRLPVMMGVSYAGIAPMIAIGMNPEMGLPGLYGAIIAAGLICFLFMPVIIKALPLFPPLVTGATLLSLGTGLLGVAIAWAGGGYGAADFGNPFYIGVAGLVLVVTLLVARFARGFFSSLAVLAGIAAGMLVAVAFGKVSITGLDAVPMVEMVRPFQFGLPTFEPVAIITMTLIVLITMVESIGLFFSLGEILNHKITRSEFKRGLRADALGATIGGIFNAFPYTSYAQNIGLVGITGVRSRYVCAAAGIFLIMLGLLPKVAHVIATIPHYVLGGAAIAMFGMVAASGVRILQSVDFRNNRHNTLILAISLGVGMIPTMSPNFFSAFPKYMAPFLQSGVLLTVITAVILNVIFNGVRHSQLDLSDDPAEAAAPPELGMAQSSARP</sequence>
<evidence type="ECO:0000256" key="8">
    <source>
        <dbReference type="SAM" id="MobiDB-lite"/>
    </source>
</evidence>
<feature type="transmembrane region" description="Helical" evidence="9">
    <location>
        <begin position="321"/>
        <end position="343"/>
    </location>
</feature>
<comment type="similarity">
    <text evidence="2">Belongs to the nucleobase:cation symporter-2 (NCS2) (TC 2.A.40) family.</text>
</comment>
<feature type="transmembrane region" description="Helical" evidence="9">
    <location>
        <begin position="27"/>
        <end position="45"/>
    </location>
</feature>
<dbReference type="Pfam" id="PF00860">
    <property type="entry name" value="Xan_ur_permease"/>
    <property type="match status" value="1"/>
</dbReference>
<dbReference type="EMBL" id="QNRQ01000001">
    <property type="protein sequence ID" value="RBP43444.1"/>
    <property type="molecule type" value="Genomic_DNA"/>
</dbReference>
<dbReference type="PANTHER" id="PTHR42810:SF4">
    <property type="entry name" value="URIC ACID TRANSPORTER UACT"/>
    <property type="match status" value="1"/>
</dbReference>
<dbReference type="Proteomes" id="UP000253628">
    <property type="component" value="Unassembled WGS sequence"/>
</dbReference>
<evidence type="ECO:0000256" key="1">
    <source>
        <dbReference type="ARBA" id="ARBA00004651"/>
    </source>
</evidence>
<feature type="transmembrane region" description="Helical" evidence="9">
    <location>
        <begin position="51"/>
        <end position="72"/>
    </location>
</feature>
<evidence type="ECO:0000256" key="9">
    <source>
        <dbReference type="SAM" id="Phobius"/>
    </source>
</evidence>
<dbReference type="InterPro" id="IPR017588">
    <property type="entry name" value="UacT-like"/>
</dbReference>
<feature type="transmembrane region" description="Helical" evidence="9">
    <location>
        <begin position="84"/>
        <end position="103"/>
    </location>
</feature>
<dbReference type="NCBIfam" id="TIGR00801">
    <property type="entry name" value="ncs2"/>
    <property type="match status" value="1"/>
</dbReference>
<feature type="transmembrane region" description="Helical" evidence="9">
    <location>
        <begin position="382"/>
        <end position="402"/>
    </location>
</feature>
<evidence type="ECO:0000256" key="4">
    <source>
        <dbReference type="ARBA" id="ARBA00022475"/>
    </source>
</evidence>
<dbReference type="InterPro" id="IPR006042">
    <property type="entry name" value="Xan_ur_permease"/>
</dbReference>
<dbReference type="GO" id="GO:0005886">
    <property type="term" value="C:plasma membrane"/>
    <property type="evidence" value="ECO:0007669"/>
    <property type="project" value="UniProtKB-SubCell"/>
</dbReference>
<accession>A0A366HKQ1</accession>
<feature type="transmembrane region" description="Helical" evidence="9">
    <location>
        <begin position="109"/>
        <end position="129"/>
    </location>
</feature>
<reference evidence="10 11" key="1">
    <citation type="submission" date="2018-06" db="EMBL/GenBank/DDBJ databases">
        <title>Genomic Encyclopedia of Type Strains, Phase IV (KMG-IV): sequencing the most valuable type-strain genomes for metagenomic binning, comparative biology and taxonomic classification.</title>
        <authorList>
            <person name="Goeker M."/>
        </authorList>
    </citation>
    <scope>NUCLEOTIDE SEQUENCE [LARGE SCALE GENOMIC DNA]</scope>
    <source>
        <strain evidence="10 11">DSM 25520</strain>
    </source>
</reference>
<dbReference type="InterPro" id="IPR006043">
    <property type="entry name" value="NCS2"/>
</dbReference>
<feature type="transmembrane region" description="Helical" evidence="9">
    <location>
        <begin position="244"/>
        <end position="267"/>
    </location>
</feature>
<keyword evidence="5 9" id="KW-0812">Transmembrane</keyword>
<feature type="transmembrane region" description="Helical" evidence="9">
    <location>
        <begin position="349"/>
        <end position="370"/>
    </location>
</feature>
<evidence type="ECO:0000313" key="11">
    <source>
        <dbReference type="Proteomes" id="UP000253628"/>
    </source>
</evidence>
<dbReference type="GO" id="GO:0042907">
    <property type="term" value="F:xanthine transmembrane transporter activity"/>
    <property type="evidence" value="ECO:0007669"/>
    <property type="project" value="TreeGrafter"/>
</dbReference>
<dbReference type="NCBIfam" id="NF037981">
    <property type="entry name" value="NCS2_1"/>
    <property type="match status" value="1"/>
</dbReference>
<evidence type="ECO:0000256" key="7">
    <source>
        <dbReference type="ARBA" id="ARBA00023136"/>
    </source>
</evidence>
<organism evidence="10 11">
    <name type="scientific">Eoetvoesiella caeni</name>
    <dbReference type="NCBI Taxonomy" id="645616"/>
    <lineage>
        <taxon>Bacteria</taxon>
        <taxon>Pseudomonadati</taxon>
        <taxon>Pseudomonadota</taxon>
        <taxon>Betaproteobacteria</taxon>
        <taxon>Burkholderiales</taxon>
        <taxon>Alcaligenaceae</taxon>
        <taxon>Eoetvoesiella</taxon>
    </lineage>
</organism>
<comment type="caution">
    <text evidence="10">The sequence shown here is derived from an EMBL/GenBank/DDBJ whole genome shotgun (WGS) entry which is preliminary data.</text>
</comment>
<evidence type="ECO:0000256" key="2">
    <source>
        <dbReference type="ARBA" id="ARBA00008821"/>
    </source>
</evidence>
<dbReference type="OrthoDB" id="9805749at2"/>
<name>A0A366HKQ1_9BURK</name>
<dbReference type="NCBIfam" id="TIGR03173">
    <property type="entry name" value="pbuX"/>
    <property type="match status" value="1"/>
</dbReference>
<dbReference type="AlphaFoldDB" id="A0A366HKQ1"/>
<keyword evidence="6 9" id="KW-1133">Transmembrane helix</keyword>
<feature type="transmembrane region" description="Helical" evidence="9">
    <location>
        <begin position="172"/>
        <end position="191"/>
    </location>
</feature>
<gene>
    <name evidence="10" type="ORF">DFR37_101576</name>
</gene>
<protein>
    <submittedName>
        <fullName evidence="10">Xanthine permease</fullName>
    </submittedName>
</protein>